<organism evidence="1 2">
    <name type="scientific">Trifolium medium</name>
    <dbReference type="NCBI Taxonomy" id="97028"/>
    <lineage>
        <taxon>Eukaryota</taxon>
        <taxon>Viridiplantae</taxon>
        <taxon>Streptophyta</taxon>
        <taxon>Embryophyta</taxon>
        <taxon>Tracheophyta</taxon>
        <taxon>Spermatophyta</taxon>
        <taxon>Magnoliopsida</taxon>
        <taxon>eudicotyledons</taxon>
        <taxon>Gunneridae</taxon>
        <taxon>Pentapetalae</taxon>
        <taxon>rosids</taxon>
        <taxon>fabids</taxon>
        <taxon>Fabales</taxon>
        <taxon>Fabaceae</taxon>
        <taxon>Papilionoideae</taxon>
        <taxon>50 kb inversion clade</taxon>
        <taxon>NPAAA clade</taxon>
        <taxon>Hologalegina</taxon>
        <taxon>IRL clade</taxon>
        <taxon>Trifolieae</taxon>
        <taxon>Trifolium</taxon>
    </lineage>
</organism>
<accession>A0A392U8F6</accession>
<comment type="caution">
    <text evidence="1">The sequence shown here is derived from an EMBL/GenBank/DDBJ whole genome shotgun (WGS) entry which is preliminary data.</text>
</comment>
<reference evidence="1 2" key="1">
    <citation type="journal article" date="2018" name="Front. Plant Sci.">
        <title>Red Clover (Trifolium pratense) and Zigzag Clover (T. medium) - A Picture of Genomic Similarities and Differences.</title>
        <authorList>
            <person name="Dluhosova J."/>
            <person name="Istvanek J."/>
            <person name="Nedelnik J."/>
            <person name="Repkova J."/>
        </authorList>
    </citation>
    <scope>NUCLEOTIDE SEQUENCE [LARGE SCALE GENOMIC DNA]</scope>
    <source>
        <strain evidence="2">cv. 10/8</strain>
        <tissue evidence="1">Leaf</tissue>
    </source>
</reference>
<protein>
    <submittedName>
        <fullName evidence="1">Uncharacterized protein</fullName>
    </submittedName>
</protein>
<name>A0A392U8F6_9FABA</name>
<proteinExistence type="predicted"/>
<feature type="non-terminal residue" evidence="1">
    <location>
        <position position="1"/>
    </location>
</feature>
<evidence type="ECO:0000313" key="1">
    <source>
        <dbReference type="EMBL" id="MCI69117.1"/>
    </source>
</evidence>
<dbReference type="EMBL" id="LXQA010749709">
    <property type="protein sequence ID" value="MCI69117.1"/>
    <property type="molecule type" value="Genomic_DNA"/>
</dbReference>
<evidence type="ECO:0000313" key="2">
    <source>
        <dbReference type="Proteomes" id="UP000265520"/>
    </source>
</evidence>
<keyword evidence="2" id="KW-1185">Reference proteome</keyword>
<feature type="non-terminal residue" evidence="1">
    <location>
        <position position="65"/>
    </location>
</feature>
<dbReference type="AlphaFoldDB" id="A0A392U8F6"/>
<dbReference type="Proteomes" id="UP000265520">
    <property type="component" value="Unassembled WGS sequence"/>
</dbReference>
<sequence length="65" mass="7581">KQVGKEILLEVARRAVGYGAARRFEKFKFLRLNGQPRVAQCSWRSARAREVVQIFALIEENPFQF</sequence>